<evidence type="ECO:0000256" key="4">
    <source>
        <dbReference type="ARBA" id="ARBA00022807"/>
    </source>
</evidence>
<reference evidence="9" key="1">
    <citation type="submission" date="2020-01" db="EMBL/GenBank/DDBJ databases">
        <authorList>
            <consortium name="DOE Joint Genome Institute"/>
            <person name="Haridas S."/>
            <person name="Albert R."/>
            <person name="Binder M."/>
            <person name="Bloem J."/>
            <person name="Labutti K."/>
            <person name="Salamov A."/>
            <person name="Andreopoulos B."/>
            <person name="Baker S.E."/>
            <person name="Barry K."/>
            <person name="Bills G."/>
            <person name="Bluhm B.H."/>
            <person name="Cannon C."/>
            <person name="Castanera R."/>
            <person name="Culley D.E."/>
            <person name="Daum C."/>
            <person name="Ezra D."/>
            <person name="Gonzalez J.B."/>
            <person name="Henrissat B."/>
            <person name="Kuo A."/>
            <person name="Liang C."/>
            <person name="Lipzen A."/>
            <person name="Lutzoni F."/>
            <person name="Magnuson J."/>
            <person name="Mondo S."/>
            <person name="Nolan M."/>
            <person name="Ohm R."/>
            <person name="Pangilinan J."/>
            <person name="Park H.-J."/>
            <person name="Ramirez L."/>
            <person name="Alfaro M."/>
            <person name="Sun H."/>
            <person name="Tritt A."/>
            <person name="Yoshinaga Y."/>
            <person name="Zwiers L.-H."/>
            <person name="Turgeon B.G."/>
            <person name="Goodwin S.B."/>
            <person name="Spatafora J.W."/>
            <person name="Crous P.W."/>
            <person name="Grigoriev I.V."/>
        </authorList>
    </citation>
    <scope>NUCLEOTIDE SEQUENCE</scope>
    <source>
        <strain evidence="9">CBS 342.82</strain>
    </source>
</reference>
<dbReference type="PANTHER" id="PTHR46143">
    <property type="entry name" value="CALPAIN-7"/>
    <property type="match status" value="1"/>
</dbReference>
<reference evidence="9" key="3">
    <citation type="submission" date="2025-08" db="UniProtKB">
        <authorList>
            <consortium name="RefSeq"/>
        </authorList>
    </citation>
    <scope>IDENTIFICATION</scope>
    <source>
        <strain evidence="9">CBS 342.82</strain>
    </source>
</reference>
<dbReference type="Pfam" id="PF00648">
    <property type="entry name" value="Peptidase_C2"/>
    <property type="match status" value="1"/>
</dbReference>
<dbReference type="InterPro" id="IPR022683">
    <property type="entry name" value="Calpain_III"/>
</dbReference>
<name>A0A6J3MBL4_9PEZI</name>
<feature type="active site" evidence="5">
    <location>
        <position position="377"/>
    </location>
</feature>
<dbReference type="GeneID" id="54364093"/>
<evidence type="ECO:0000313" key="8">
    <source>
        <dbReference type="Proteomes" id="UP000504637"/>
    </source>
</evidence>
<evidence type="ECO:0000259" key="7">
    <source>
        <dbReference type="PROSITE" id="PS50203"/>
    </source>
</evidence>
<dbReference type="AlphaFoldDB" id="A0A6J3MBL4"/>
<dbReference type="InterPro" id="IPR038765">
    <property type="entry name" value="Papain-like_cys_pep_sf"/>
</dbReference>
<dbReference type="OrthoDB" id="167576at2759"/>
<accession>A0A6J3MBL4</accession>
<feature type="compositionally biased region" description="Basic and acidic residues" evidence="6">
    <location>
        <begin position="23"/>
        <end position="45"/>
    </location>
</feature>
<keyword evidence="2 5" id="KW-0645">Protease</keyword>
<dbReference type="GO" id="GO:0004198">
    <property type="term" value="F:calcium-dependent cysteine-type endopeptidase activity"/>
    <property type="evidence" value="ECO:0007669"/>
    <property type="project" value="InterPro"/>
</dbReference>
<evidence type="ECO:0000256" key="2">
    <source>
        <dbReference type="ARBA" id="ARBA00022670"/>
    </source>
</evidence>
<dbReference type="PROSITE" id="PS50203">
    <property type="entry name" value="CALPAIN_CAT"/>
    <property type="match status" value="1"/>
</dbReference>
<sequence>MSDQNRSLVAVLREDQPLSLAQRADEKAQFRARAKELMSEAESIKENPAWQPKNDPSLDSGNDTTNTSRISPISGVAKVLKEPRSTRALTTREKIILARATFLNGTKFPMWESPPSATEFELPGGGVPFVDDSPELSLSKFQLDVFEDWKRPAEAMPPPAWRSSSLSKHQPSMAYVLRMDLVQDAATDCSVVASLCAGAERVLRGHTPLLKTIMWPWDDVKNEPHLSENGKYVFRLNFNGCFRKVIIDDRIPASATDRVIHVVDRNNPALLWPALVEKAYLKVRGGYDFPGSNSGTDLWILTGWIPEQVFLQADDLEPDRFWQRILKAFTYGDVMITMGTGKMSRKTERALGLASEHDYAVLDLREVDGQHLMLIKNPWLSGMAWSGRETSAVDTDPDPVSSPRDSLNKDDDLKPGTFWMDLDNVLRCFESIYLNWNPGLFSFRQDVHFEWDLTETPDANGARKPRGPFASLQNHRQFAVSIQKPGNIWLLLWRHFQNTVPEAATPDEIESGRHFIDLTGYMALASFNASGRRVMLPERHHRKGWFVDSPQTLLMLEDCEAETSYTIVALEQNLAAVKHSFTVSAFSTSPLTIADAAPRYPHNTLLPAAWTSDTAGGNSQAATYCSNPQFILVVTQKTSISLLLETPDKNLNVHVRLLHGSSTSPAKSTVAGSEQRVHRICRRDIVTDSKDYRAGACLCEVGTPLDPGNYIILCSTFEAGQTGPFTLLVESSQPVHHVSLLPREGAGRIRTVLDPVDFERGQNARAVRLEPQRLTTLYAIARPISSLAKTTTQSSPRSHLRLSLRYNRGPDSILIATSNEGEYADGRHPIRTEIIDLAPLTSTGSSSRSGGDRGLDWQGHQQPWECWLVLERMHVHPAADTGDGESFGVELSTDSLNGVSYGRWIDWQEG</sequence>
<feature type="active site" evidence="5">
    <location>
        <position position="189"/>
    </location>
</feature>
<dbReference type="InterPro" id="IPR051297">
    <property type="entry name" value="PalB/RIM13"/>
</dbReference>
<dbReference type="GO" id="GO:0006508">
    <property type="term" value="P:proteolysis"/>
    <property type="evidence" value="ECO:0007669"/>
    <property type="project" value="UniProtKB-KW"/>
</dbReference>
<feature type="compositionally biased region" description="Polar residues" evidence="6">
    <location>
        <begin position="57"/>
        <end position="70"/>
    </location>
</feature>
<evidence type="ECO:0000256" key="6">
    <source>
        <dbReference type="SAM" id="MobiDB-lite"/>
    </source>
</evidence>
<dbReference type="Pfam" id="PF01067">
    <property type="entry name" value="Calpain_III"/>
    <property type="match status" value="1"/>
</dbReference>
<dbReference type="RefSeq" id="XP_033462055.1">
    <property type="nucleotide sequence ID" value="XM_033606293.1"/>
</dbReference>
<comment type="similarity">
    <text evidence="1">Belongs to the peptidase C2 family. PalB/RIM13 subfamily.</text>
</comment>
<evidence type="ECO:0000256" key="1">
    <source>
        <dbReference type="ARBA" id="ARBA00010193"/>
    </source>
</evidence>
<keyword evidence="3 5" id="KW-0378">Hydrolase</keyword>
<protein>
    <submittedName>
        <fullName evidence="9">Cysteine proteinase</fullName>
    </submittedName>
</protein>
<keyword evidence="8" id="KW-1185">Reference proteome</keyword>
<dbReference type="InterPro" id="IPR036213">
    <property type="entry name" value="Calpain_III_sf"/>
</dbReference>
<dbReference type="SMART" id="SM00720">
    <property type="entry name" value="calpain_III"/>
    <property type="match status" value="1"/>
</dbReference>
<dbReference type="Proteomes" id="UP000504637">
    <property type="component" value="Unplaced"/>
</dbReference>
<proteinExistence type="inferred from homology"/>
<dbReference type="SUPFAM" id="SSF54001">
    <property type="entry name" value="Cysteine proteinases"/>
    <property type="match status" value="1"/>
</dbReference>
<dbReference type="Gene3D" id="2.60.120.380">
    <property type="match status" value="1"/>
</dbReference>
<feature type="domain" description="Calpain catalytic" evidence="7">
    <location>
        <begin position="109"/>
        <end position="438"/>
    </location>
</feature>
<evidence type="ECO:0000313" key="9">
    <source>
        <dbReference type="RefSeq" id="XP_033462055.1"/>
    </source>
</evidence>
<gene>
    <name evidence="9" type="ORF">K489DRAFT_387135</name>
</gene>
<organism evidence="9">
    <name type="scientific">Dissoconium aciculare CBS 342.82</name>
    <dbReference type="NCBI Taxonomy" id="1314786"/>
    <lineage>
        <taxon>Eukaryota</taxon>
        <taxon>Fungi</taxon>
        <taxon>Dikarya</taxon>
        <taxon>Ascomycota</taxon>
        <taxon>Pezizomycotina</taxon>
        <taxon>Dothideomycetes</taxon>
        <taxon>Dothideomycetidae</taxon>
        <taxon>Mycosphaerellales</taxon>
        <taxon>Dissoconiaceae</taxon>
        <taxon>Dissoconium</taxon>
    </lineage>
</organism>
<dbReference type="Gene3D" id="3.90.70.10">
    <property type="entry name" value="Cysteine proteinases"/>
    <property type="match status" value="1"/>
</dbReference>
<dbReference type="InterPro" id="IPR001300">
    <property type="entry name" value="Peptidase_C2_calpain_cat"/>
</dbReference>
<evidence type="ECO:0000256" key="5">
    <source>
        <dbReference type="PROSITE-ProRule" id="PRU00239"/>
    </source>
</evidence>
<dbReference type="InterPro" id="IPR022682">
    <property type="entry name" value="Calpain_domain_III"/>
</dbReference>
<evidence type="ECO:0000256" key="3">
    <source>
        <dbReference type="ARBA" id="ARBA00022801"/>
    </source>
</evidence>
<dbReference type="Pfam" id="PF25435">
    <property type="entry name" value="PalB_C"/>
    <property type="match status" value="1"/>
</dbReference>
<feature type="region of interest" description="Disordered" evidence="6">
    <location>
        <begin position="390"/>
        <end position="409"/>
    </location>
</feature>
<dbReference type="SUPFAM" id="SSF49758">
    <property type="entry name" value="Calpain large subunit, middle domain (domain III)"/>
    <property type="match status" value="1"/>
</dbReference>
<dbReference type="SMART" id="SM00230">
    <property type="entry name" value="CysPc"/>
    <property type="match status" value="1"/>
</dbReference>
<feature type="active site" evidence="5">
    <location>
        <position position="357"/>
    </location>
</feature>
<dbReference type="PANTHER" id="PTHR46143:SF1">
    <property type="entry name" value="CALPAIN-7"/>
    <property type="match status" value="1"/>
</dbReference>
<dbReference type="CDD" id="cd00044">
    <property type="entry name" value="CysPc"/>
    <property type="match status" value="1"/>
</dbReference>
<keyword evidence="4 5" id="KW-0788">Thiol protease</keyword>
<feature type="region of interest" description="Disordered" evidence="6">
    <location>
        <begin position="1"/>
        <end position="70"/>
    </location>
</feature>
<reference evidence="9" key="2">
    <citation type="submission" date="2020-04" db="EMBL/GenBank/DDBJ databases">
        <authorList>
            <consortium name="NCBI Genome Project"/>
        </authorList>
    </citation>
    <scope>NUCLEOTIDE SEQUENCE</scope>
    <source>
        <strain evidence="9">CBS 342.82</strain>
    </source>
</reference>